<protein>
    <submittedName>
        <fullName evidence="1">Uncharacterized protein</fullName>
    </submittedName>
</protein>
<dbReference type="EMBL" id="CP133612">
    <property type="protein sequence ID" value="WMV08743.1"/>
    <property type="molecule type" value="Genomic_DNA"/>
</dbReference>
<dbReference type="Proteomes" id="UP001234989">
    <property type="component" value="Chromosome 1"/>
</dbReference>
<accession>A0AAF0PPD3</accession>
<keyword evidence="2" id="KW-1185">Reference proteome</keyword>
<gene>
    <name evidence="1" type="ORF">MTR67_002128</name>
</gene>
<dbReference type="AlphaFoldDB" id="A0AAF0PPD3"/>
<proteinExistence type="predicted"/>
<sequence length="152" mass="17417">MVVKECHTTMLIKEMDISLLMIHAQQIEEEKLREKCRQSKRERTSDGFSNFSAPKLKKGRVSNLRPNECSGNESFVFTFQKCGKSHLRKCLACGENMIHCLLQATKGKDGRNGQLSFSSLGAPRQNMFPAIQTRHDHEVLEILNWYIRSISC</sequence>
<name>A0AAF0PPD3_SOLVR</name>
<organism evidence="1 2">
    <name type="scientific">Solanum verrucosum</name>
    <dbReference type="NCBI Taxonomy" id="315347"/>
    <lineage>
        <taxon>Eukaryota</taxon>
        <taxon>Viridiplantae</taxon>
        <taxon>Streptophyta</taxon>
        <taxon>Embryophyta</taxon>
        <taxon>Tracheophyta</taxon>
        <taxon>Spermatophyta</taxon>
        <taxon>Magnoliopsida</taxon>
        <taxon>eudicotyledons</taxon>
        <taxon>Gunneridae</taxon>
        <taxon>Pentapetalae</taxon>
        <taxon>asterids</taxon>
        <taxon>lamiids</taxon>
        <taxon>Solanales</taxon>
        <taxon>Solanaceae</taxon>
        <taxon>Solanoideae</taxon>
        <taxon>Solaneae</taxon>
        <taxon>Solanum</taxon>
    </lineage>
</organism>
<evidence type="ECO:0000313" key="1">
    <source>
        <dbReference type="EMBL" id="WMV08743.1"/>
    </source>
</evidence>
<evidence type="ECO:0000313" key="2">
    <source>
        <dbReference type="Proteomes" id="UP001234989"/>
    </source>
</evidence>
<reference evidence="1" key="1">
    <citation type="submission" date="2023-08" db="EMBL/GenBank/DDBJ databases">
        <title>A de novo genome assembly of Solanum verrucosum Schlechtendal, a Mexican diploid species geographically isolated from the other diploid A-genome species in potato relatives.</title>
        <authorList>
            <person name="Hosaka K."/>
        </authorList>
    </citation>
    <scope>NUCLEOTIDE SEQUENCE</scope>
    <source>
        <tissue evidence="1">Young leaves</tissue>
    </source>
</reference>